<dbReference type="Pfam" id="PF00725">
    <property type="entry name" value="3HCDH"/>
    <property type="match status" value="1"/>
</dbReference>
<dbReference type="GO" id="GO:0016509">
    <property type="term" value="F:long-chain (3S)-3-hydroxyacyl-CoA dehydrogenase (NAD+) activity"/>
    <property type="evidence" value="ECO:0007669"/>
    <property type="project" value="TreeGrafter"/>
</dbReference>
<evidence type="ECO:0000256" key="8">
    <source>
        <dbReference type="ARBA" id="ARBA00023027"/>
    </source>
</evidence>
<proteinExistence type="inferred from homology"/>
<reference evidence="16" key="2">
    <citation type="submission" date="2020-09" db="EMBL/GenBank/DDBJ databases">
        <authorList>
            <person name="Sun Q."/>
            <person name="Zhou Y."/>
        </authorList>
    </citation>
    <scope>NUCLEOTIDE SEQUENCE</scope>
    <source>
        <strain evidence="16">CGMCC 1.6293</strain>
    </source>
</reference>
<evidence type="ECO:0000256" key="2">
    <source>
        <dbReference type="ARBA" id="ARBA00007005"/>
    </source>
</evidence>
<name>A0A917WIC4_9RHOB</name>
<dbReference type="Pfam" id="PF02737">
    <property type="entry name" value="3HCDH_N"/>
    <property type="match status" value="1"/>
</dbReference>
<dbReference type="RefSeq" id="WP_028286902.1">
    <property type="nucleotide sequence ID" value="NZ_BMLF01000002.1"/>
</dbReference>
<evidence type="ECO:0000256" key="1">
    <source>
        <dbReference type="ARBA" id="ARBA00005005"/>
    </source>
</evidence>
<dbReference type="GO" id="GO:0004300">
    <property type="term" value="F:enoyl-CoA hydratase activity"/>
    <property type="evidence" value="ECO:0007669"/>
    <property type="project" value="UniProtKB-EC"/>
</dbReference>
<gene>
    <name evidence="16" type="ORF">GCM10011534_33290</name>
</gene>
<dbReference type="InterPro" id="IPR006180">
    <property type="entry name" value="3-OHacyl-CoA_DH_CS"/>
</dbReference>
<keyword evidence="6" id="KW-0442">Lipid degradation</keyword>
<evidence type="ECO:0000256" key="7">
    <source>
        <dbReference type="ARBA" id="ARBA00023002"/>
    </source>
</evidence>
<evidence type="ECO:0000259" key="14">
    <source>
        <dbReference type="Pfam" id="PF00725"/>
    </source>
</evidence>
<feature type="compositionally biased region" description="Acidic residues" evidence="13">
    <location>
        <begin position="1"/>
        <end position="14"/>
    </location>
</feature>
<evidence type="ECO:0000256" key="13">
    <source>
        <dbReference type="SAM" id="MobiDB-lite"/>
    </source>
</evidence>
<keyword evidence="7" id="KW-0560">Oxidoreductase</keyword>
<dbReference type="InterPro" id="IPR006108">
    <property type="entry name" value="3HC_DH_C"/>
</dbReference>
<organism evidence="16 17">
    <name type="scientific">Pseudooceanicola nanhaiensis</name>
    <dbReference type="NCBI Taxonomy" id="375761"/>
    <lineage>
        <taxon>Bacteria</taxon>
        <taxon>Pseudomonadati</taxon>
        <taxon>Pseudomonadota</taxon>
        <taxon>Alphaproteobacteria</taxon>
        <taxon>Rhodobacterales</taxon>
        <taxon>Paracoccaceae</taxon>
        <taxon>Pseudooceanicola</taxon>
    </lineage>
</organism>
<dbReference type="PANTHER" id="PTHR43612">
    <property type="entry name" value="TRIFUNCTIONAL ENZYME SUBUNIT ALPHA"/>
    <property type="match status" value="1"/>
</dbReference>
<dbReference type="PROSITE" id="PS00067">
    <property type="entry name" value="3HCDH"/>
    <property type="match status" value="1"/>
</dbReference>
<evidence type="ECO:0000256" key="3">
    <source>
        <dbReference type="ARBA" id="ARBA00008750"/>
    </source>
</evidence>
<dbReference type="InterPro" id="IPR050136">
    <property type="entry name" value="FA_oxidation_alpha_subunit"/>
</dbReference>
<feature type="domain" description="3-hydroxyacyl-CoA dehydrogenase NAD binding" evidence="15">
    <location>
        <begin position="319"/>
        <end position="493"/>
    </location>
</feature>
<keyword evidence="9" id="KW-0443">Lipid metabolism</keyword>
<dbReference type="GO" id="GO:0006635">
    <property type="term" value="P:fatty acid beta-oxidation"/>
    <property type="evidence" value="ECO:0007669"/>
    <property type="project" value="TreeGrafter"/>
</dbReference>
<keyword evidence="5" id="KW-0276">Fatty acid metabolism</keyword>
<dbReference type="InterPro" id="IPR008927">
    <property type="entry name" value="6-PGluconate_DH-like_C_sf"/>
</dbReference>
<evidence type="ECO:0000256" key="9">
    <source>
        <dbReference type="ARBA" id="ARBA00023098"/>
    </source>
</evidence>
<evidence type="ECO:0000256" key="10">
    <source>
        <dbReference type="ARBA" id="ARBA00023239"/>
    </source>
</evidence>
<dbReference type="InterPro" id="IPR001753">
    <property type="entry name" value="Enoyl-CoA_hydra/iso"/>
</dbReference>
<dbReference type="Gene3D" id="1.10.1040.50">
    <property type="match status" value="1"/>
</dbReference>
<protein>
    <recommendedName>
        <fullName evidence="4">enoyl-CoA hydratase</fullName>
        <ecNumber evidence="4">4.2.1.17</ecNumber>
    </recommendedName>
</protein>
<dbReference type="EMBL" id="BMLF01000002">
    <property type="protein sequence ID" value="GGM08610.1"/>
    <property type="molecule type" value="Genomic_DNA"/>
</dbReference>
<keyword evidence="17" id="KW-1185">Reference proteome</keyword>
<comment type="catalytic activity">
    <reaction evidence="12">
        <text>a (3S)-3-hydroxyacyl-CoA + NAD(+) = a 3-oxoacyl-CoA + NADH + H(+)</text>
        <dbReference type="Rhea" id="RHEA:22432"/>
        <dbReference type="ChEBI" id="CHEBI:15378"/>
        <dbReference type="ChEBI" id="CHEBI:57318"/>
        <dbReference type="ChEBI" id="CHEBI:57540"/>
        <dbReference type="ChEBI" id="CHEBI:57945"/>
        <dbReference type="ChEBI" id="CHEBI:90726"/>
        <dbReference type="EC" id="1.1.1.35"/>
    </reaction>
</comment>
<evidence type="ECO:0000313" key="16">
    <source>
        <dbReference type="EMBL" id="GGM08610.1"/>
    </source>
</evidence>
<keyword evidence="11" id="KW-0511">Multifunctional enzyme</keyword>
<dbReference type="Pfam" id="PF00378">
    <property type="entry name" value="ECH_1"/>
    <property type="match status" value="1"/>
</dbReference>
<sequence length="689" mass="74987">MTDVLDELTPDEPTDAPRAPASLNWRQEAEDGIVRLWLDCENSEVNVISETVLTELDTLLDHVKETQPKALVIRSAKPAGFAAGADIDSFAELRGEGAVAKLEQGHAVLDKLEALPFPTIAVIHGAALGGGFELALACEYRIGIEGAKFGFPEIQLGLHPGLGGTWRLSQLVDPVEAMQMMLTGRTAHDRKAKKLGIIDALVPERHVEAAIHAAAKGEMKHHAQGFRASALRTRAARSLAATRMRSESQKQAPRTHFPAPFALIDLWEDHGGSKAEMEKAEIASFAELLDSVTAQNLIRVFFLRRKLKAAGKGRSGIAHVHVIGAGTMGAEIAAWSAIQGHSVTIEDVNPEPLGRAVKRASDICERKHLSGIDTRDALDRMMPDPSGLGRARADLVIEAVPEKMELKEKIYASLRGKMKPGAILASNTSSLRLADLVDAAPERTRFAGLHFFNPVSSMQLVEVVSHDRAERETLDRLAAFVTGIDRLPARVTDYPGFLVNRILAPYLMEAMVLLDEGRSKEEIDRAALAFGMPMGPVTLADQVGLDICLEVANSMRSSLDRPVAETPAWLREKVEAGETGRKAGKGLYDYKGGAEPPKSPEPDPSTEIIDRLILPMCDAAVECLRNDVIHDEEQLDGAVIFGTGWAPFRGGPMRYARTRGLGECRDRLRALAERHGDRFRPDPGWDSLA</sequence>
<dbReference type="GO" id="GO:0070403">
    <property type="term" value="F:NAD+ binding"/>
    <property type="evidence" value="ECO:0007669"/>
    <property type="project" value="InterPro"/>
</dbReference>
<dbReference type="SUPFAM" id="SSF51735">
    <property type="entry name" value="NAD(P)-binding Rossmann-fold domains"/>
    <property type="match status" value="1"/>
</dbReference>
<evidence type="ECO:0000256" key="12">
    <source>
        <dbReference type="ARBA" id="ARBA00049556"/>
    </source>
</evidence>
<keyword evidence="10" id="KW-0456">Lyase</keyword>
<keyword evidence="8" id="KW-0520">NAD</keyword>
<feature type="region of interest" description="Disordered" evidence="13">
    <location>
        <begin position="1"/>
        <end position="20"/>
    </location>
</feature>
<feature type="region of interest" description="Disordered" evidence="13">
    <location>
        <begin position="585"/>
        <end position="605"/>
    </location>
</feature>
<evidence type="ECO:0000259" key="15">
    <source>
        <dbReference type="Pfam" id="PF02737"/>
    </source>
</evidence>
<dbReference type="SUPFAM" id="SSF48179">
    <property type="entry name" value="6-phosphogluconate dehydrogenase C-terminal domain-like"/>
    <property type="match status" value="2"/>
</dbReference>
<evidence type="ECO:0000313" key="17">
    <source>
        <dbReference type="Proteomes" id="UP000649829"/>
    </source>
</evidence>
<comment type="pathway">
    <text evidence="1">Lipid metabolism; fatty acid beta-oxidation.</text>
</comment>
<reference evidence="16" key="1">
    <citation type="journal article" date="2014" name="Int. J. Syst. Evol. Microbiol.">
        <title>Complete genome sequence of Corynebacterium casei LMG S-19264T (=DSM 44701T), isolated from a smear-ripened cheese.</title>
        <authorList>
            <consortium name="US DOE Joint Genome Institute (JGI-PGF)"/>
            <person name="Walter F."/>
            <person name="Albersmeier A."/>
            <person name="Kalinowski J."/>
            <person name="Ruckert C."/>
        </authorList>
    </citation>
    <scope>NUCLEOTIDE SEQUENCE</scope>
    <source>
        <strain evidence="16">CGMCC 1.6293</strain>
    </source>
</reference>
<dbReference type="InterPro" id="IPR029045">
    <property type="entry name" value="ClpP/crotonase-like_dom_sf"/>
</dbReference>
<feature type="domain" description="3-hydroxyacyl-CoA dehydrogenase C-terminal" evidence="14">
    <location>
        <begin position="496"/>
        <end position="590"/>
    </location>
</feature>
<dbReference type="EC" id="4.2.1.17" evidence="4"/>
<dbReference type="AlphaFoldDB" id="A0A917WIC4"/>
<dbReference type="PANTHER" id="PTHR43612:SF3">
    <property type="entry name" value="TRIFUNCTIONAL ENZYME SUBUNIT ALPHA, MITOCHONDRIAL"/>
    <property type="match status" value="1"/>
</dbReference>
<dbReference type="InterPro" id="IPR006176">
    <property type="entry name" value="3-OHacyl-CoA_DH_NAD-bd"/>
</dbReference>
<dbReference type="SUPFAM" id="SSF52096">
    <property type="entry name" value="ClpP/crotonase"/>
    <property type="match status" value="1"/>
</dbReference>
<dbReference type="CDD" id="cd06558">
    <property type="entry name" value="crotonase-like"/>
    <property type="match status" value="1"/>
</dbReference>
<comment type="caution">
    <text evidence="16">The sequence shown here is derived from an EMBL/GenBank/DDBJ whole genome shotgun (WGS) entry which is preliminary data.</text>
</comment>
<dbReference type="Gene3D" id="3.40.50.720">
    <property type="entry name" value="NAD(P)-binding Rossmann-like Domain"/>
    <property type="match status" value="1"/>
</dbReference>
<comment type="similarity">
    <text evidence="2">In the central section; belongs to the 3-hydroxyacyl-CoA dehydrogenase family.</text>
</comment>
<evidence type="ECO:0000256" key="4">
    <source>
        <dbReference type="ARBA" id="ARBA00012076"/>
    </source>
</evidence>
<dbReference type="Gene3D" id="3.90.226.10">
    <property type="entry name" value="2-enoyl-CoA Hydratase, Chain A, domain 1"/>
    <property type="match status" value="1"/>
</dbReference>
<accession>A0A917WIC4</accession>
<evidence type="ECO:0000256" key="6">
    <source>
        <dbReference type="ARBA" id="ARBA00022963"/>
    </source>
</evidence>
<dbReference type="InterPro" id="IPR036291">
    <property type="entry name" value="NAD(P)-bd_dom_sf"/>
</dbReference>
<evidence type="ECO:0000256" key="11">
    <source>
        <dbReference type="ARBA" id="ARBA00023268"/>
    </source>
</evidence>
<evidence type="ECO:0000256" key="5">
    <source>
        <dbReference type="ARBA" id="ARBA00022832"/>
    </source>
</evidence>
<comment type="similarity">
    <text evidence="3">In the N-terminal section; belongs to the enoyl-CoA hydratase/isomerase family.</text>
</comment>
<dbReference type="Proteomes" id="UP000649829">
    <property type="component" value="Unassembled WGS sequence"/>
</dbReference>